<keyword evidence="3" id="KW-0645">Protease</keyword>
<reference evidence="3 4" key="1">
    <citation type="submission" date="2024-11" db="EMBL/GenBank/DDBJ databases">
        <title>Adaptive evolution of stress response genes in parasites aligns with host niche diversity.</title>
        <authorList>
            <person name="Hahn C."/>
            <person name="Resl P."/>
        </authorList>
    </citation>
    <scope>NUCLEOTIDE SEQUENCE [LARGE SCALE GENOMIC DNA]</scope>
    <source>
        <strain evidence="3">EGGRZ-B1_66</strain>
        <tissue evidence="3">Body</tissue>
    </source>
</reference>
<keyword evidence="2" id="KW-0732">Signal</keyword>
<evidence type="ECO:0000313" key="4">
    <source>
        <dbReference type="Proteomes" id="UP001626550"/>
    </source>
</evidence>
<organism evidence="3 4">
    <name type="scientific">Cichlidogyrus casuarinus</name>
    <dbReference type="NCBI Taxonomy" id="1844966"/>
    <lineage>
        <taxon>Eukaryota</taxon>
        <taxon>Metazoa</taxon>
        <taxon>Spiralia</taxon>
        <taxon>Lophotrochozoa</taxon>
        <taxon>Platyhelminthes</taxon>
        <taxon>Monogenea</taxon>
        <taxon>Monopisthocotylea</taxon>
        <taxon>Dactylogyridea</taxon>
        <taxon>Ancyrocephalidae</taxon>
        <taxon>Cichlidogyrus</taxon>
    </lineage>
</organism>
<feature type="chain" id="PRO_5044855430" evidence="2">
    <location>
        <begin position="22"/>
        <end position="300"/>
    </location>
</feature>
<feature type="signal peptide" evidence="2">
    <location>
        <begin position="1"/>
        <end position="21"/>
    </location>
</feature>
<gene>
    <name evidence="3" type="primary">UFSP2_2</name>
    <name evidence="3" type="ORF">Ciccas_003619</name>
</gene>
<dbReference type="AlphaFoldDB" id="A0ABD2QG47"/>
<sequence length="300" mass="33230">MLALFSVESALLLWQPWQWQSESGGDVYSTVADSSGVGLVELSLRLRQFRPKISSAQWDTLLCLVSSWLTQLLDSPDNHGLAHRLFRMVAALGALFLEPAATRSIWLDQLLIGSTVLVKRSEPSAELLRLLSSSTSSSADSFEAFCADSDEDEDPDEEDEANNSDDNSEEEMVEDDAEGQSQDEDSEHDSDLDCEADEETNHLPKRIRPPLHTRQEWNDFFCSFTYGSLLPLLLQNSVPIGPRKPEPSSDCPDHVASLCAAFATCPTAIFVESVHERASLVMEHLLQLWGPGKTSIVDFS</sequence>
<dbReference type="Proteomes" id="UP001626550">
    <property type="component" value="Unassembled WGS sequence"/>
</dbReference>
<evidence type="ECO:0000313" key="3">
    <source>
        <dbReference type="EMBL" id="KAL3317726.1"/>
    </source>
</evidence>
<evidence type="ECO:0000256" key="2">
    <source>
        <dbReference type="SAM" id="SignalP"/>
    </source>
</evidence>
<dbReference type="EMBL" id="JBJKFK010000339">
    <property type="protein sequence ID" value="KAL3317726.1"/>
    <property type="molecule type" value="Genomic_DNA"/>
</dbReference>
<dbReference type="GO" id="GO:0008233">
    <property type="term" value="F:peptidase activity"/>
    <property type="evidence" value="ECO:0007669"/>
    <property type="project" value="UniProtKB-KW"/>
</dbReference>
<accession>A0ABD2QG47</accession>
<proteinExistence type="predicted"/>
<name>A0ABD2QG47_9PLAT</name>
<feature type="compositionally biased region" description="Acidic residues" evidence="1">
    <location>
        <begin position="148"/>
        <end position="198"/>
    </location>
</feature>
<dbReference type="GO" id="GO:0006508">
    <property type="term" value="P:proteolysis"/>
    <property type="evidence" value="ECO:0007669"/>
    <property type="project" value="UniProtKB-KW"/>
</dbReference>
<keyword evidence="3" id="KW-0378">Hydrolase</keyword>
<keyword evidence="4" id="KW-1185">Reference proteome</keyword>
<comment type="caution">
    <text evidence="3">The sequence shown here is derived from an EMBL/GenBank/DDBJ whole genome shotgun (WGS) entry which is preliminary data.</text>
</comment>
<evidence type="ECO:0000256" key="1">
    <source>
        <dbReference type="SAM" id="MobiDB-lite"/>
    </source>
</evidence>
<feature type="region of interest" description="Disordered" evidence="1">
    <location>
        <begin position="147"/>
        <end position="207"/>
    </location>
</feature>
<protein>
    <submittedName>
        <fullName evidence="3">Ufm1-specific protease 2</fullName>
    </submittedName>
</protein>